<accession>A0ACC0C9M0</accession>
<name>A0ACC0C9M0_CATRO</name>
<proteinExistence type="predicted"/>
<reference evidence="2" key="1">
    <citation type="journal article" date="2023" name="Nat. Plants">
        <title>Single-cell RNA sequencing provides a high-resolution roadmap for understanding the multicellular compartmentation of specialized metabolism.</title>
        <authorList>
            <person name="Sun S."/>
            <person name="Shen X."/>
            <person name="Li Y."/>
            <person name="Li Y."/>
            <person name="Wang S."/>
            <person name="Li R."/>
            <person name="Zhang H."/>
            <person name="Shen G."/>
            <person name="Guo B."/>
            <person name="Wei J."/>
            <person name="Xu J."/>
            <person name="St-Pierre B."/>
            <person name="Chen S."/>
            <person name="Sun C."/>
        </authorList>
    </citation>
    <scope>NUCLEOTIDE SEQUENCE [LARGE SCALE GENOMIC DNA]</scope>
</reference>
<evidence type="ECO:0000313" key="2">
    <source>
        <dbReference type="Proteomes" id="UP001060085"/>
    </source>
</evidence>
<sequence>MLPYYHRGMNFRQSWSYYLWAGKLSGKTTPSSTSDSNLLDKALIGFLALLSNAMIGPLDLRSSLQLLNPSLLQLAINLISIGFHRLSSLTLASLFSLIFYPSISFRLNVCAYPGTCKAAVANFITTLLNRLNQ</sequence>
<dbReference type="EMBL" id="CM044701">
    <property type="protein sequence ID" value="KAI5681668.1"/>
    <property type="molecule type" value="Genomic_DNA"/>
</dbReference>
<evidence type="ECO:0000313" key="1">
    <source>
        <dbReference type="EMBL" id="KAI5681668.1"/>
    </source>
</evidence>
<comment type="caution">
    <text evidence="1">The sequence shown here is derived from an EMBL/GenBank/DDBJ whole genome shotgun (WGS) entry which is preliminary data.</text>
</comment>
<gene>
    <name evidence="1" type="ORF">M9H77_02896</name>
</gene>
<keyword evidence="2" id="KW-1185">Reference proteome</keyword>
<organism evidence="1 2">
    <name type="scientific">Catharanthus roseus</name>
    <name type="common">Madagascar periwinkle</name>
    <name type="synonym">Vinca rosea</name>
    <dbReference type="NCBI Taxonomy" id="4058"/>
    <lineage>
        <taxon>Eukaryota</taxon>
        <taxon>Viridiplantae</taxon>
        <taxon>Streptophyta</taxon>
        <taxon>Embryophyta</taxon>
        <taxon>Tracheophyta</taxon>
        <taxon>Spermatophyta</taxon>
        <taxon>Magnoliopsida</taxon>
        <taxon>eudicotyledons</taxon>
        <taxon>Gunneridae</taxon>
        <taxon>Pentapetalae</taxon>
        <taxon>asterids</taxon>
        <taxon>lamiids</taxon>
        <taxon>Gentianales</taxon>
        <taxon>Apocynaceae</taxon>
        <taxon>Rauvolfioideae</taxon>
        <taxon>Vinceae</taxon>
        <taxon>Catharanthinae</taxon>
        <taxon>Catharanthus</taxon>
    </lineage>
</organism>
<protein>
    <submittedName>
        <fullName evidence="1">Uncharacterized protein</fullName>
    </submittedName>
</protein>
<dbReference type="Proteomes" id="UP001060085">
    <property type="component" value="Linkage Group LG01"/>
</dbReference>